<gene>
    <name evidence="1" type="ORF">VNO78_00657</name>
</gene>
<protein>
    <submittedName>
        <fullName evidence="1">Uncharacterized protein</fullName>
    </submittedName>
</protein>
<sequence>MLKTHRLDEYKCPYAVFISKALDKFGMDTSNEVREFTRDVHFVKDRALKIIKLIKTDEGWLTKEELQAEDEDESVEPKVLTAFKDMILKQMGELRASQEREFREIKDSLESILERLYLLDVPFLGP</sequence>
<reference evidence="1 2" key="1">
    <citation type="submission" date="2024-01" db="EMBL/GenBank/DDBJ databases">
        <title>The genomes of 5 underutilized Papilionoideae crops provide insights into root nodulation and disease resistanc.</title>
        <authorList>
            <person name="Jiang F."/>
        </authorList>
    </citation>
    <scope>NUCLEOTIDE SEQUENCE [LARGE SCALE GENOMIC DNA]</scope>
    <source>
        <strain evidence="1">DUOXIRENSHENG_FW03</strain>
        <tissue evidence="1">Leaves</tissue>
    </source>
</reference>
<dbReference type="Proteomes" id="UP001386955">
    <property type="component" value="Unassembled WGS sequence"/>
</dbReference>
<evidence type="ECO:0000313" key="1">
    <source>
        <dbReference type="EMBL" id="KAK7410121.1"/>
    </source>
</evidence>
<dbReference type="EMBL" id="JAYMYS010000001">
    <property type="protein sequence ID" value="KAK7410121.1"/>
    <property type="molecule type" value="Genomic_DNA"/>
</dbReference>
<evidence type="ECO:0000313" key="2">
    <source>
        <dbReference type="Proteomes" id="UP001386955"/>
    </source>
</evidence>
<dbReference type="AlphaFoldDB" id="A0AAN9SXB1"/>
<name>A0AAN9SXB1_PSOTE</name>
<organism evidence="1 2">
    <name type="scientific">Psophocarpus tetragonolobus</name>
    <name type="common">Winged bean</name>
    <name type="synonym">Dolichos tetragonolobus</name>
    <dbReference type="NCBI Taxonomy" id="3891"/>
    <lineage>
        <taxon>Eukaryota</taxon>
        <taxon>Viridiplantae</taxon>
        <taxon>Streptophyta</taxon>
        <taxon>Embryophyta</taxon>
        <taxon>Tracheophyta</taxon>
        <taxon>Spermatophyta</taxon>
        <taxon>Magnoliopsida</taxon>
        <taxon>eudicotyledons</taxon>
        <taxon>Gunneridae</taxon>
        <taxon>Pentapetalae</taxon>
        <taxon>rosids</taxon>
        <taxon>fabids</taxon>
        <taxon>Fabales</taxon>
        <taxon>Fabaceae</taxon>
        <taxon>Papilionoideae</taxon>
        <taxon>50 kb inversion clade</taxon>
        <taxon>NPAAA clade</taxon>
        <taxon>indigoferoid/millettioid clade</taxon>
        <taxon>Phaseoleae</taxon>
        <taxon>Psophocarpus</taxon>
    </lineage>
</organism>
<proteinExistence type="predicted"/>
<comment type="caution">
    <text evidence="1">The sequence shown here is derived from an EMBL/GenBank/DDBJ whole genome shotgun (WGS) entry which is preliminary data.</text>
</comment>
<keyword evidence="2" id="KW-1185">Reference proteome</keyword>
<accession>A0AAN9SXB1</accession>